<dbReference type="PANTHER" id="PTHR13356">
    <property type="entry name" value="OB FOLD NUCLEIC ACID BINDING PROTEIN-RELATED"/>
    <property type="match status" value="1"/>
</dbReference>
<dbReference type="Gene3D" id="2.40.50.140">
    <property type="entry name" value="Nucleic acid-binding proteins"/>
    <property type="match status" value="4"/>
</dbReference>
<name>A0A0F9T111_9ZZZZ</name>
<dbReference type="AlphaFoldDB" id="A0A0F9T111"/>
<dbReference type="GO" id="GO:0010212">
    <property type="term" value="P:response to ionizing radiation"/>
    <property type="evidence" value="ECO:0007669"/>
    <property type="project" value="TreeGrafter"/>
</dbReference>
<reference evidence="3" key="1">
    <citation type="journal article" date="2015" name="Nature">
        <title>Complex archaea that bridge the gap between prokaryotes and eukaryotes.</title>
        <authorList>
            <person name="Spang A."/>
            <person name="Saw J.H."/>
            <person name="Jorgensen S.L."/>
            <person name="Zaremba-Niedzwiedzka K."/>
            <person name="Martijn J."/>
            <person name="Lind A.E."/>
            <person name="van Eijk R."/>
            <person name="Schleper C."/>
            <person name="Guy L."/>
            <person name="Ettema T.J."/>
        </authorList>
    </citation>
    <scope>NUCLEOTIDE SEQUENCE</scope>
</reference>
<dbReference type="InterPro" id="IPR012340">
    <property type="entry name" value="NA-bd_OB-fold"/>
</dbReference>
<gene>
    <name evidence="3" type="ORF">LCGC14_0385730</name>
</gene>
<feature type="domain" description="Replication factor A C-terminal" evidence="2">
    <location>
        <begin position="437"/>
        <end position="548"/>
    </location>
</feature>
<comment type="caution">
    <text evidence="3">The sequence shown here is derived from an EMBL/GenBank/DDBJ whole genome shotgun (WGS) entry which is preliminary data.</text>
</comment>
<dbReference type="GO" id="GO:0000724">
    <property type="term" value="P:double-strand break repair via homologous recombination"/>
    <property type="evidence" value="ECO:0007669"/>
    <property type="project" value="TreeGrafter"/>
</dbReference>
<dbReference type="InterPro" id="IPR018716">
    <property type="entry name" value="DUF2240"/>
</dbReference>
<evidence type="ECO:0000313" key="3">
    <source>
        <dbReference type="EMBL" id="KKN74945.1"/>
    </source>
</evidence>
<organism evidence="3">
    <name type="scientific">marine sediment metagenome</name>
    <dbReference type="NCBI Taxonomy" id="412755"/>
    <lineage>
        <taxon>unclassified sequences</taxon>
        <taxon>metagenomes</taxon>
        <taxon>ecological metagenomes</taxon>
    </lineage>
</organism>
<dbReference type="InterPro" id="IPR013955">
    <property type="entry name" value="Rep_factor-A_C"/>
</dbReference>
<dbReference type="PANTHER" id="PTHR13356:SF0">
    <property type="entry name" value="SOSS COMPLEX SUBUNIT B HOMOLOG"/>
    <property type="match status" value="1"/>
</dbReference>
<dbReference type="Pfam" id="PF08646">
    <property type="entry name" value="Rep_fac-A_C"/>
    <property type="match status" value="1"/>
</dbReference>
<dbReference type="GO" id="GO:0003677">
    <property type="term" value="F:DNA binding"/>
    <property type="evidence" value="ECO:0007669"/>
    <property type="project" value="UniProtKB-KW"/>
</dbReference>
<dbReference type="InterPro" id="IPR051231">
    <property type="entry name" value="SOSS-B"/>
</dbReference>
<proteinExistence type="predicted"/>
<evidence type="ECO:0000256" key="1">
    <source>
        <dbReference type="ARBA" id="ARBA00023125"/>
    </source>
</evidence>
<evidence type="ECO:0000259" key="2">
    <source>
        <dbReference type="Pfam" id="PF08646"/>
    </source>
</evidence>
<dbReference type="Pfam" id="PF09999">
    <property type="entry name" value="DUF2240"/>
    <property type="match status" value="1"/>
</dbReference>
<dbReference type="SUPFAM" id="SSF50249">
    <property type="entry name" value="Nucleic acid-binding proteins"/>
    <property type="match status" value="4"/>
</dbReference>
<dbReference type="EMBL" id="LAZR01000318">
    <property type="protein sequence ID" value="KKN74945.1"/>
    <property type="molecule type" value="Genomic_DNA"/>
</dbReference>
<protein>
    <recommendedName>
        <fullName evidence="2">Replication factor A C-terminal domain-containing protein</fullName>
    </recommendedName>
</protein>
<keyword evidence="1" id="KW-0238">DNA-binding</keyword>
<sequence length="574" mass="65251">MNGMKSELYIKKILKNTGVTRKEIQDMVENKKVELKGLISEEGALFIIARELGVDVKEENKDLLNEIDLNISDITPNMKNINLIGRIKETYNINKFTKSDGGSGHVGSFLLQDDTGDIRIVLWDDQVNIFSESNFEENELIQIINGIAKKNKYKNVEIHVGRFGKLILSPDDVDHNKYPKIKSKLMNICEVNLNHKSISIEGKIIQIAPEREFTRKSGEKGGVRSLNLLDSTGSIRITFWNDDIAKIKNLKVDDVISISNLNPRLNTLDSKSIDLTVNKSSKLKKLQKKLHIEVELIENIETLQNFKGITSFKGKITSVDNLKTIELKSGERISLLGFIVSDQTDWIRVTLWAETAEEYSSKLSLNQGLLLKNVMVKYSTFSQRNELSIINDSTLELIEVEIDNLKTRDLNNGSIKSSFSGNYRKINSINTPGIVEIKGYIAKKLDNITIYEACTQCFKKLDNCLCEIKAESEFRMIINLLIDDGSGSIRVTFMGDKAEKFMGLDTEKIVQIKETPDFEKFIDKKSDYFLGKDIIIKGKSKFSDYSSSYEIMAYEYKYLEIDEELEKAMNKIGT</sequence>
<accession>A0A0F9T111</accession>
<dbReference type="CDD" id="cd04491">
    <property type="entry name" value="SoSSB_OBF"/>
    <property type="match status" value="1"/>
</dbReference>